<dbReference type="SMART" id="SM00855">
    <property type="entry name" value="PGAM"/>
    <property type="match status" value="1"/>
</dbReference>
<dbReference type="RefSeq" id="WP_113035754.1">
    <property type="nucleotide sequence ID" value="NZ_QMFB01000034.1"/>
</dbReference>
<comment type="caution">
    <text evidence="1">The sequence shown here is derived from an EMBL/GenBank/DDBJ whole genome shotgun (WGS) entry which is preliminary data.</text>
</comment>
<name>A0A329LW67_9BACL</name>
<dbReference type="InterPro" id="IPR029033">
    <property type="entry name" value="His_PPase_superfam"/>
</dbReference>
<proteinExistence type="predicted"/>
<dbReference type="PANTHER" id="PTHR48100">
    <property type="entry name" value="BROAD-SPECIFICITY PHOSPHATASE YOR283W-RELATED"/>
    <property type="match status" value="1"/>
</dbReference>
<dbReference type="InterPro" id="IPR050275">
    <property type="entry name" value="PGM_Phosphatase"/>
</dbReference>
<keyword evidence="2" id="KW-1185">Reference proteome</keyword>
<dbReference type="CDD" id="cd07067">
    <property type="entry name" value="HP_PGM_like"/>
    <property type="match status" value="1"/>
</dbReference>
<organism evidence="1 2">
    <name type="scientific">Paenibacillus contaminans</name>
    <dbReference type="NCBI Taxonomy" id="450362"/>
    <lineage>
        <taxon>Bacteria</taxon>
        <taxon>Bacillati</taxon>
        <taxon>Bacillota</taxon>
        <taxon>Bacilli</taxon>
        <taxon>Bacillales</taxon>
        <taxon>Paenibacillaceae</taxon>
        <taxon>Paenibacillus</taxon>
    </lineage>
</organism>
<dbReference type="InterPro" id="IPR013078">
    <property type="entry name" value="His_Pase_superF_clade-1"/>
</dbReference>
<dbReference type="OrthoDB" id="512570at2"/>
<dbReference type="Gene3D" id="3.40.50.1240">
    <property type="entry name" value="Phosphoglycerate mutase-like"/>
    <property type="match status" value="1"/>
</dbReference>
<accession>A0A329LW67</accession>
<dbReference type="PANTHER" id="PTHR48100:SF1">
    <property type="entry name" value="HISTIDINE PHOSPHATASE FAMILY PROTEIN-RELATED"/>
    <property type="match status" value="1"/>
</dbReference>
<dbReference type="Pfam" id="PF00300">
    <property type="entry name" value="His_Phos_1"/>
    <property type="match status" value="1"/>
</dbReference>
<dbReference type="Proteomes" id="UP000250369">
    <property type="component" value="Unassembled WGS sequence"/>
</dbReference>
<evidence type="ECO:0000313" key="1">
    <source>
        <dbReference type="EMBL" id="RAV12205.1"/>
    </source>
</evidence>
<reference evidence="1 2" key="1">
    <citation type="journal article" date="2009" name="Int. J. Syst. Evol. Microbiol.">
        <title>Paenibacillus contaminans sp. nov., isolated from a contaminated laboratory plate.</title>
        <authorList>
            <person name="Chou J.H."/>
            <person name="Lee J.H."/>
            <person name="Lin M.C."/>
            <person name="Chang P.S."/>
            <person name="Arun A.B."/>
            <person name="Young C.C."/>
            <person name="Chen W.M."/>
        </authorList>
    </citation>
    <scope>NUCLEOTIDE SEQUENCE [LARGE SCALE GENOMIC DNA]</scope>
    <source>
        <strain evidence="1 2">CKOBP-6</strain>
    </source>
</reference>
<dbReference type="AlphaFoldDB" id="A0A329LW67"/>
<dbReference type="SUPFAM" id="SSF53254">
    <property type="entry name" value="Phosphoglycerate mutase-like"/>
    <property type="match status" value="1"/>
</dbReference>
<evidence type="ECO:0000313" key="2">
    <source>
        <dbReference type="Proteomes" id="UP000250369"/>
    </source>
</evidence>
<sequence length="182" mass="20439">MSSKRIYLVRHCKAEGQQPEAGLTVEGFGQARELAVFFAGLEVGAIISSPYKRALQTAEPLSRERDIAVERDDRLRERVLSTTDHPDWMNKLKQTYADPDLKFEGGESSREAAARGVAVIREALARDQAHTVIVTHGALMSLIINHFTPGFGYDEWKSLTNPDVYRLTFSTESCKAERLWSL</sequence>
<protein>
    <submittedName>
        <fullName evidence="1">Histidine phosphatase family protein</fullName>
    </submittedName>
</protein>
<gene>
    <name evidence="1" type="ORF">DQG23_35390</name>
</gene>
<dbReference type="GO" id="GO:0005737">
    <property type="term" value="C:cytoplasm"/>
    <property type="evidence" value="ECO:0007669"/>
    <property type="project" value="TreeGrafter"/>
</dbReference>
<dbReference type="PIRSF" id="PIRSF000709">
    <property type="entry name" value="6PFK_2-Ptase"/>
    <property type="match status" value="1"/>
</dbReference>
<dbReference type="GO" id="GO:0016791">
    <property type="term" value="F:phosphatase activity"/>
    <property type="evidence" value="ECO:0007669"/>
    <property type="project" value="TreeGrafter"/>
</dbReference>
<dbReference type="EMBL" id="QMFB01000034">
    <property type="protein sequence ID" value="RAV12205.1"/>
    <property type="molecule type" value="Genomic_DNA"/>
</dbReference>